<feature type="domain" description="Glycosyltransferase subfamily 4-like N-terminal" evidence="4">
    <location>
        <begin position="16"/>
        <end position="172"/>
    </location>
</feature>
<dbReference type="InterPro" id="IPR050194">
    <property type="entry name" value="Glycosyltransferase_grp1"/>
</dbReference>
<dbReference type="SUPFAM" id="SSF53756">
    <property type="entry name" value="UDP-Glycosyltransferase/glycogen phosphorylase"/>
    <property type="match status" value="1"/>
</dbReference>
<dbReference type="OrthoDB" id="509705at2"/>
<evidence type="ECO:0000259" key="4">
    <source>
        <dbReference type="Pfam" id="PF13439"/>
    </source>
</evidence>
<evidence type="ECO:0000256" key="1">
    <source>
        <dbReference type="ARBA" id="ARBA00021292"/>
    </source>
</evidence>
<dbReference type="KEGG" id="xyl:ET495_08910"/>
<evidence type="ECO:0000256" key="3">
    <source>
        <dbReference type="ARBA" id="ARBA00022679"/>
    </source>
</evidence>
<evidence type="ECO:0000313" key="6">
    <source>
        <dbReference type="Proteomes" id="UP000291758"/>
    </source>
</evidence>
<dbReference type="Proteomes" id="UP000291758">
    <property type="component" value="Chromosome"/>
</dbReference>
<dbReference type="PANTHER" id="PTHR45947">
    <property type="entry name" value="SULFOQUINOVOSYL TRANSFERASE SQD2"/>
    <property type="match status" value="1"/>
</dbReference>
<dbReference type="EMBL" id="CP035495">
    <property type="protein sequence ID" value="QAY63348.1"/>
    <property type="molecule type" value="Genomic_DNA"/>
</dbReference>
<sequence length="375" mass="40208">MRIAVIARSLPAHGGGGMERVTEDLVTRWARTGHSVTVVTTPFSVKPGDGSSDPYPGLLDVVTLPGRPGRYSSRWGKALARLSFDEFDVVFSVSSAARTLLGAKTTRPVVLQAHGTSLDEIRAKIANRSVRSLVRLPKNLFWLGRDLHDYARYDAVVGVGPAVTQTLTRTLPRRFRPRTYIELGNGVPKSAEDSEGAIRAGAVFVGRLHREKGVDLAVRAAVSAGVPLLICGDGPERHRLERLRDRLGSTSPVEFAGHLAPPEVRRAVRRAAVMLVPSRRREVGLNLAVLEALTEGTPVVISRALAESFGGDLPTGVTMADGVADLTAALRRTVDGTVDNALIAAGAVGFDVDRVAERYIDAFREVVAHAQEGQA</sequence>
<organism evidence="5 6">
    <name type="scientific">Xylanimonas allomyrinae</name>
    <dbReference type="NCBI Taxonomy" id="2509459"/>
    <lineage>
        <taxon>Bacteria</taxon>
        <taxon>Bacillati</taxon>
        <taxon>Actinomycetota</taxon>
        <taxon>Actinomycetes</taxon>
        <taxon>Micrococcales</taxon>
        <taxon>Promicromonosporaceae</taxon>
        <taxon>Xylanimonas</taxon>
    </lineage>
</organism>
<dbReference type="AlphaFoldDB" id="A0A4P6EZ56"/>
<reference evidence="5 6" key="1">
    <citation type="submission" date="2019-01" db="EMBL/GenBank/DDBJ databases">
        <title>Genome sequencing of strain 2JSPR-7.</title>
        <authorList>
            <person name="Heo J."/>
            <person name="Kim S.-J."/>
            <person name="Kim J.-S."/>
            <person name="Hong S.-B."/>
            <person name="Kwon S.-W."/>
        </authorList>
    </citation>
    <scope>NUCLEOTIDE SEQUENCE [LARGE SCALE GENOMIC DNA]</scope>
    <source>
        <strain evidence="5 6">2JSPR-7</strain>
    </source>
</reference>
<accession>A0A4P6EZ56</accession>
<dbReference type="CDD" id="cd03801">
    <property type="entry name" value="GT4_PimA-like"/>
    <property type="match status" value="1"/>
</dbReference>
<keyword evidence="3 5" id="KW-0808">Transferase</keyword>
<protein>
    <recommendedName>
        <fullName evidence="1">D-inositol 3-phosphate glycosyltransferase</fullName>
    </recommendedName>
</protein>
<evidence type="ECO:0000313" key="5">
    <source>
        <dbReference type="EMBL" id="QAY63348.1"/>
    </source>
</evidence>
<dbReference type="GO" id="GO:1901137">
    <property type="term" value="P:carbohydrate derivative biosynthetic process"/>
    <property type="evidence" value="ECO:0007669"/>
    <property type="project" value="UniProtKB-ARBA"/>
</dbReference>
<proteinExistence type="predicted"/>
<keyword evidence="6" id="KW-1185">Reference proteome</keyword>
<dbReference type="InterPro" id="IPR028098">
    <property type="entry name" value="Glyco_trans_4-like_N"/>
</dbReference>
<evidence type="ECO:0000256" key="2">
    <source>
        <dbReference type="ARBA" id="ARBA00022676"/>
    </source>
</evidence>
<dbReference type="PANTHER" id="PTHR45947:SF3">
    <property type="entry name" value="SULFOQUINOVOSYL TRANSFERASE SQD2"/>
    <property type="match status" value="1"/>
</dbReference>
<gene>
    <name evidence="5" type="ORF">ET495_08910</name>
</gene>
<name>A0A4P6EZ56_9MICO</name>
<keyword evidence="2" id="KW-0328">Glycosyltransferase</keyword>
<dbReference type="Pfam" id="PF13692">
    <property type="entry name" value="Glyco_trans_1_4"/>
    <property type="match status" value="1"/>
</dbReference>
<dbReference type="GO" id="GO:0016757">
    <property type="term" value="F:glycosyltransferase activity"/>
    <property type="evidence" value="ECO:0007669"/>
    <property type="project" value="UniProtKB-KW"/>
</dbReference>
<dbReference type="Gene3D" id="3.40.50.2000">
    <property type="entry name" value="Glycogen Phosphorylase B"/>
    <property type="match status" value="2"/>
</dbReference>
<dbReference type="Pfam" id="PF13439">
    <property type="entry name" value="Glyco_transf_4"/>
    <property type="match status" value="1"/>
</dbReference>